<sequence length="154" mass="17013">MLCAVGIEVRLWLLWPPLGVKSRQEFQASDARAYEQQPQTPLCRVVVVASFRVLCARSRSRLAVVVVVVVKIMSVDLEINRSPRVEWVPIERSTFVPGTSHSSSSSVAAASVGPARSDQMLKRAARQQNRAQNSRAPTMRRPIASGRSLPLLHS</sequence>
<feature type="compositionally biased region" description="Polar residues" evidence="1">
    <location>
        <begin position="126"/>
        <end position="136"/>
    </location>
</feature>
<feature type="compositionally biased region" description="Low complexity" evidence="1">
    <location>
        <begin position="100"/>
        <end position="112"/>
    </location>
</feature>
<evidence type="ECO:0000313" key="2">
    <source>
        <dbReference type="EMBL" id="MBW72268.1"/>
    </source>
</evidence>
<organism evidence="2">
    <name type="scientific">Anopheles darlingi</name>
    <name type="common">Mosquito</name>
    <dbReference type="NCBI Taxonomy" id="43151"/>
    <lineage>
        <taxon>Eukaryota</taxon>
        <taxon>Metazoa</taxon>
        <taxon>Ecdysozoa</taxon>
        <taxon>Arthropoda</taxon>
        <taxon>Hexapoda</taxon>
        <taxon>Insecta</taxon>
        <taxon>Pterygota</taxon>
        <taxon>Neoptera</taxon>
        <taxon>Endopterygota</taxon>
        <taxon>Diptera</taxon>
        <taxon>Nematocera</taxon>
        <taxon>Culicoidea</taxon>
        <taxon>Culicidae</taxon>
        <taxon>Anophelinae</taxon>
        <taxon>Anopheles</taxon>
    </lineage>
</organism>
<evidence type="ECO:0000256" key="1">
    <source>
        <dbReference type="SAM" id="MobiDB-lite"/>
    </source>
</evidence>
<dbReference type="AlphaFoldDB" id="A0A2M4D5B2"/>
<feature type="region of interest" description="Disordered" evidence="1">
    <location>
        <begin position="96"/>
        <end position="154"/>
    </location>
</feature>
<proteinExistence type="predicted"/>
<accession>A0A2M4D5B2</accession>
<reference evidence="2" key="1">
    <citation type="submission" date="2018-01" db="EMBL/GenBank/DDBJ databases">
        <title>An insight into the sialome of Amazonian anophelines.</title>
        <authorList>
            <person name="Ribeiro J.M."/>
            <person name="Scarpassa V."/>
            <person name="Calvo E."/>
        </authorList>
    </citation>
    <scope>NUCLEOTIDE SEQUENCE</scope>
</reference>
<name>A0A2M4D5B2_ANODA</name>
<dbReference type="EMBL" id="GGFL01008090">
    <property type="protein sequence ID" value="MBW72268.1"/>
    <property type="molecule type" value="Transcribed_RNA"/>
</dbReference>
<protein>
    <submittedName>
        <fullName evidence="2">Putative secreted protein</fullName>
    </submittedName>
</protein>